<feature type="signal peptide" evidence="5">
    <location>
        <begin position="1"/>
        <end position="36"/>
    </location>
</feature>
<dbReference type="InParanoid" id="C4JPX6"/>
<dbReference type="EMBL" id="CH476616">
    <property type="protein sequence ID" value="EEP79773.1"/>
    <property type="molecule type" value="Genomic_DNA"/>
</dbReference>
<dbReference type="InterPro" id="IPR034164">
    <property type="entry name" value="Pepsin-like_dom"/>
</dbReference>
<dbReference type="GO" id="GO:0005576">
    <property type="term" value="C:extracellular region"/>
    <property type="evidence" value="ECO:0007669"/>
    <property type="project" value="TreeGrafter"/>
</dbReference>
<feature type="compositionally biased region" description="Basic residues" evidence="3">
    <location>
        <begin position="662"/>
        <end position="671"/>
    </location>
</feature>
<keyword evidence="4" id="KW-1133">Transmembrane helix</keyword>
<feature type="region of interest" description="Disordered" evidence="3">
    <location>
        <begin position="532"/>
        <end position="566"/>
    </location>
</feature>
<feature type="chain" id="PRO_5002937998" description="Peptidase A1 domain-containing protein" evidence="5">
    <location>
        <begin position="37"/>
        <end position="671"/>
    </location>
</feature>
<keyword evidence="2" id="KW-0378">Hydrolase</keyword>
<dbReference type="VEuPathDB" id="FungiDB:UREG_04619"/>
<dbReference type="CDD" id="cd05471">
    <property type="entry name" value="pepsin_like"/>
    <property type="match status" value="1"/>
</dbReference>
<feature type="transmembrane region" description="Helical" evidence="4">
    <location>
        <begin position="415"/>
        <end position="439"/>
    </location>
</feature>
<sequence>MRLRFRSGRGIDALSRSQIALEVLLFVALSWHVVHAAQDSPAPLAVPSGSDWVAIRVGSPPQWINVFPNTGSSETWVIGRDGCDSTMECRTARGGFFLSNESSTWNGIGFYELGNDLQLDHSGVGNYGFDNISLDDRTVLADQIVSMVNTTDWWVGSLGLGIKKTTFTSEDKLSFLKLQGVRSSLTLGGVDRNRFVENTVSFVLSPDDLPMVAVKSIKVSSNVESSGSDIVDLHTLNRLERYTIDSSSPFFWFPEYICDAFAKELDLEYDDALQLYTYGTNSTTYDNVMNANMSFTFTLSDIPDSGNSIDITLPFCAFDHQLSYPFPNLDANASSQGLHYFPMRRTSDPKQFTIGRTFLQEAYLAVDYERHNFSISQARFPSDGGISRDLVEISRPTESSYKGPSKPQNSLSTSALIGIGVGVGVFVVIATCIGITVCLRKKGRKPKLLPEPLQEKAKMKWQRRRYWPFSCSRISSTPSELSSEAHFVVEAPANPAATRYELEGSNQPVELEASEVINTFYSVSGKRRDVAIPPPVYRNEVDDKDTSEPATPQGPPQSGAGPPVYILTSIPLDASHSEPILVSPLAPSMTVNGSLSTSGPSPLTPNRSFNGSFLGNGSLSIRQPGDSYSSQVTASGVGTGGSTLETGPDGPSHPVDGQPPRVIRRKFSWEE</sequence>
<keyword evidence="4" id="KW-0812">Transmembrane</keyword>
<accession>C4JPX6</accession>
<gene>
    <name evidence="7" type="ORF">UREG_04619</name>
</gene>
<evidence type="ECO:0000313" key="8">
    <source>
        <dbReference type="Proteomes" id="UP000002058"/>
    </source>
</evidence>
<dbReference type="PANTHER" id="PTHR47965:SF101">
    <property type="entry name" value="HYPOTHETICAL ASPARTYL PROTEASE (EUROFUNG)-RELATED"/>
    <property type="match status" value="1"/>
</dbReference>
<dbReference type="RefSeq" id="XP_002545102.1">
    <property type="nucleotide sequence ID" value="XM_002545056.1"/>
</dbReference>
<dbReference type="SUPFAM" id="SSF50630">
    <property type="entry name" value="Acid proteases"/>
    <property type="match status" value="1"/>
</dbReference>
<dbReference type="PRINTS" id="PR00792">
    <property type="entry name" value="PEPSIN"/>
</dbReference>
<dbReference type="PROSITE" id="PS51767">
    <property type="entry name" value="PEPTIDASE_A1"/>
    <property type="match status" value="1"/>
</dbReference>
<evidence type="ECO:0000256" key="2">
    <source>
        <dbReference type="ARBA" id="ARBA00022801"/>
    </source>
</evidence>
<evidence type="ECO:0000313" key="7">
    <source>
        <dbReference type="EMBL" id="EEP79773.1"/>
    </source>
</evidence>
<feature type="domain" description="Peptidase A1" evidence="6">
    <location>
        <begin position="51"/>
        <end position="376"/>
    </location>
</feature>
<feature type="compositionally biased region" description="Low complexity" evidence="3">
    <location>
        <begin position="592"/>
        <end position="606"/>
    </location>
</feature>
<dbReference type="HOGENOM" id="CLU_009988_1_1_1"/>
<name>C4JPX6_UNCRE</name>
<protein>
    <recommendedName>
        <fullName evidence="6">Peptidase A1 domain-containing protein</fullName>
    </recommendedName>
</protein>
<feature type="region of interest" description="Disordered" evidence="3">
    <location>
        <begin position="590"/>
        <end position="671"/>
    </location>
</feature>
<dbReference type="GO" id="GO:0004190">
    <property type="term" value="F:aspartic-type endopeptidase activity"/>
    <property type="evidence" value="ECO:0007669"/>
    <property type="project" value="InterPro"/>
</dbReference>
<dbReference type="OrthoDB" id="4074350at2759"/>
<evidence type="ECO:0000256" key="5">
    <source>
        <dbReference type="SAM" id="SignalP"/>
    </source>
</evidence>
<dbReference type="Proteomes" id="UP000002058">
    <property type="component" value="Unassembled WGS sequence"/>
</dbReference>
<dbReference type="eggNOG" id="ENOG502RV5I">
    <property type="taxonomic scope" value="Eukaryota"/>
</dbReference>
<evidence type="ECO:0000259" key="6">
    <source>
        <dbReference type="PROSITE" id="PS51767"/>
    </source>
</evidence>
<reference evidence="8" key="1">
    <citation type="journal article" date="2009" name="Genome Res.">
        <title>Comparative genomic analyses of the human fungal pathogens Coccidioides and their relatives.</title>
        <authorList>
            <person name="Sharpton T.J."/>
            <person name="Stajich J.E."/>
            <person name="Rounsley S.D."/>
            <person name="Gardner M.J."/>
            <person name="Wortman J.R."/>
            <person name="Jordar V.S."/>
            <person name="Maiti R."/>
            <person name="Kodira C.D."/>
            <person name="Neafsey D.E."/>
            <person name="Zeng Q."/>
            <person name="Hung C.-Y."/>
            <person name="McMahan C."/>
            <person name="Muszewska A."/>
            <person name="Grynberg M."/>
            <person name="Mandel M.A."/>
            <person name="Kellner E.M."/>
            <person name="Barker B.M."/>
            <person name="Galgiani J.N."/>
            <person name="Orbach M.J."/>
            <person name="Kirkland T.N."/>
            <person name="Cole G.T."/>
            <person name="Henn M.R."/>
            <person name="Birren B.W."/>
            <person name="Taylor J.W."/>
        </authorList>
    </citation>
    <scope>NUCLEOTIDE SEQUENCE [LARGE SCALE GENOMIC DNA]</scope>
    <source>
        <strain evidence="8">UAMH 1704</strain>
    </source>
</reference>
<dbReference type="Gene3D" id="2.40.70.10">
    <property type="entry name" value="Acid Proteases"/>
    <property type="match status" value="2"/>
</dbReference>
<evidence type="ECO:0000256" key="4">
    <source>
        <dbReference type="SAM" id="Phobius"/>
    </source>
</evidence>
<keyword evidence="4" id="KW-0472">Membrane</keyword>
<dbReference type="OMA" id="WIPSYSY"/>
<comment type="similarity">
    <text evidence="1">Belongs to the peptidase A1 family.</text>
</comment>
<organism evidence="7 8">
    <name type="scientific">Uncinocarpus reesii (strain UAMH 1704)</name>
    <dbReference type="NCBI Taxonomy" id="336963"/>
    <lineage>
        <taxon>Eukaryota</taxon>
        <taxon>Fungi</taxon>
        <taxon>Dikarya</taxon>
        <taxon>Ascomycota</taxon>
        <taxon>Pezizomycotina</taxon>
        <taxon>Eurotiomycetes</taxon>
        <taxon>Eurotiomycetidae</taxon>
        <taxon>Onygenales</taxon>
        <taxon>Onygenaceae</taxon>
        <taxon>Uncinocarpus</taxon>
    </lineage>
</organism>
<feature type="compositionally biased region" description="Polar residues" evidence="3">
    <location>
        <begin position="607"/>
        <end position="621"/>
    </location>
</feature>
<keyword evidence="8" id="KW-1185">Reference proteome</keyword>
<dbReference type="InterPro" id="IPR033121">
    <property type="entry name" value="PEPTIDASE_A1"/>
</dbReference>
<evidence type="ECO:0000256" key="1">
    <source>
        <dbReference type="ARBA" id="ARBA00007447"/>
    </source>
</evidence>
<dbReference type="Pfam" id="PF00026">
    <property type="entry name" value="Asp"/>
    <property type="match status" value="1"/>
</dbReference>
<proteinExistence type="inferred from homology"/>
<dbReference type="InterPro" id="IPR021109">
    <property type="entry name" value="Peptidase_aspartic_dom_sf"/>
</dbReference>
<dbReference type="GeneID" id="8440817"/>
<evidence type="ECO:0000256" key="3">
    <source>
        <dbReference type="SAM" id="MobiDB-lite"/>
    </source>
</evidence>
<dbReference type="GO" id="GO:0031505">
    <property type="term" value="P:fungal-type cell wall organization"/>
    <property type="evidence" value="ECO:0007669"/>
    <property type="project" value="TreeGrafter"/>
</dbReference>
<dbReference type="GO" id="GO:0006508">
    <property type="term" value="P:proteolysis"/>
    <property type="evidence" value="ECO:0007669"/>
    <property type="project" value="InterPro"/>
</dbReference>
<dbReference type="KEGG" id="ure:UREG_04619"/>
<dbReference type="InterPro" id="IPR001461">
    <property type="entry name" value="Aspartic_peptidase_A1"/>
</dbReference>
<keyword evidence="5" id="KW-0732">Signal</keyword>
<dbReference type="AlphaFoldDB" id="C4JPX6"/>
<dbReference type="GO" id="GO:0009277">
    <property type="term" value="C:fungal-type cell wall"/>
    <property type="evidence" value="ECO:0007669"/>
    <property type="project" value="TreeGrafter"/>
</dbReference>
<dbReference type="PANTHER" id="PTHR47965">
    <property type="entry name" value="ASPARTYL PROTEASE-RELATED"/>
    <property type="match status" value="1"/>
</dbReference>